<reference evidence="3 4" key="1">
    <citation type="journal article" date="2015" name="J. Biotechnol.">
        <title>Complete genome sequence of Paenibacillus beijingensis 7188(T) (=DSM 24997(T)), a novel rhizobacterium from jujube garden soil.</title>
        <authorList>
            <person name="Kwak Y."/>
            <person name="Shin J.H."/>
        </authorList>
    </citation>
    <scope>NUCLEOTIDE SEQUENCE [LARGE SCALE GENOMIC DNA]</scope>
    <source>
        <strain evidence="3 4">DSM 24997</strain>
    </source>
</reference>
<dbReference type="HAMAP" id="MF_00727">
    <property type="entry name" value="Tgl"/>
    <property type="match status" value="1"/>
</dbReference>
<accession>A0A0D5NJL4</accession>
<evidence type="ECO:0000256" key="2">
    <source>
        <dbReference type="ARBA" id="ARBA00022969"/>
    </source>
</evidence>
<dbReference type="AlphaFoldDB" id="A0A0D5NJL4"/>
<dbReference type="STRING" id="1126833.VN24_12015"/>
<evidence type="ECO:0000256" key="1">
    <source>
        <dbReference type="ARBA" id="ARBA00022679"/>
    </source>
</evidence>
<dbReference type="KEGG" id="pbj:VN24_12015"/>
<dbReference type="InterPro" id="IPR020916">
    <property type="entry name" value="Gln_gamma-glutamylTfrase_bac"/>
</dbReference>
<gene>
    <name evidence="3" type="ORF">VN24_12015</name>
</gene>
<protein>
    <submittedName>
        <fullName evidence="3">Protein-glutamine gamma-glutamyltransferase</fullName>
    </submittedName>
</protein>
<dbReference type="EMBL" id="CP011058">
    <property type="protein sequence ID" value="AJY75172.1"/>
    <property type="molecule type" value="Genomic_DNA"/>
</dbReference>
<proteinExistence type="inferred from homology"/>
<dbReference type="OrthoDB" id="1845399at2"/>
<dbReference type="Pfam" id="PF20085">
    <property type="entry name" value="TGL"/>
    <property type="match status" value="1"/>
</dbReference>
<dbReference type="Proteomes" id="UP000032633">
    <property type="component" value="Chromosome"/>
</dbReference>
<keyword evidence="4" id="KW-1185">Reference proteome</keyword>
<dbReference type="GO" id="GO:0003810">
    <property type="term" value="F:protein-glutamine gamma-glutamyltransferase activity"/>
    <property type="evidence" value="ECO:0007669"/>
    <property type="project" value="InterPro"/>
</dbReference>
<dbReference type="GO" id="GO:0030435">
    <property type="term" value="P:sporulation resulting in formation of a cellular spore"/>
    <property type="evidence" value="ECO:0007669"/>
    <property type="project" value="UniProtKB-KW"/>
</dbReference>
<dbReference type="PATRIC" id="fig|1126833.4.peg.2629"/>
<organism evidence="3 4">
    <name type="scientific">Paenibacillus beijingensis</name>
    <dbReference type="NCBI Taxonomy" id="1126833"/>
    <lineage>
        <taxon>Bacteria</taxon>
        <taxon>Bacillati</taxon>
        <taxon>Bacillota</taxon>
        <taxon>Bacilli</taxon>
        <taxon>Bacillales</taxon>
        <taxon>Paenibacillaceae</taxon>
        <taxon>Paenibacillus</taxon>
    </lineage>
</organism>
<keyword evidence="2" id="KW-0749">Sporulation</keyword>
<sequence length="258" mass="29502">MIVISGSDGQQIDMLQLAPFERDILQQKDQSPVVYRYSSADALRFELQTRSRIVDAARALNASGVHFATFDESRCNERFWTRTANGGFRLRYGVLPSDGIYDIFRNGDLYAFECAAAIVIVLYKAVLDMIGPGPFNAYFADLLLYNWNYDRDLHLTTTYNINEAYPGDILYFKNPDYDPKTPEWRGENTVLLGYNMYYGHGIGIRTSMDIIASLNAKRRFGSMTSAYLTDQVVHPDFEHLRRLPGRIIARVGNKRFVC</sequence>
<evidence type="ECO:0000313" key="4">
    <source>
        <dbReference type="Proteomes" id="UP000032633"/>
    </source>
</evidence>
<reference evidence="4" key="2">
    <citation type="submission" date="2015-03" db="EMBL/GenBank/DDBJ databases">
        <title>Genome sequence of Paenibacillus beijingensis strain DSM 24997T.</title>
        <authorList>
            <person name="Kwak Y."/>
            <person name="Shin J.-H."/>
        </authorList>
    </citation>
    <scope>NUCLEOTIDE SEQUENCE [LARGE SCALE GENOMIC DNA]</scope>
    <source>
        <strain evidence="4">DSM 24997</strain>
    </source>
</reference>
<dbReference type="RefSeq" id="WP_045670605.1">
    <property type="nucleotide sequence ID" value="NZ_CP011058.1"/>
</dbReference>
<name>A0A0D5NJL4_9BACL</name>
<dbReference type="HOGENOM" id="CLU_088922_0_0_9"/>
<keyword evidence="1 3" id="KW-0808">Transferase</keyword>
<evidence type="ECO:0000313" key="3">
    <source>
        <dbReference type="EMBL" id="AJY75172.1"/>
    </source>
</evidence>
<dbReference type="NCBIfam" id="NF002869">
    <property type="entry name" value="PRK03187.1"/>
    <property type="match status" value="1"/>
</dbReference>